<protein>
    <submittedName>
        <fullName evidence="1">Uncharacterized protein</fullName>
    </submittedName>
</protein>
<evidence type="ECO:0000313" key="2">
    <source>
        <dbReference type="Proteomes" id="UP000638648"/>
    </source>
</evidence>
<comment type="caution">
    <text evidence="1">The sequence shown here is derived from an EMBL/GenBank/DDBJ whole genome shotgun (WGS) entry which is preliminary data.</text>
</comment>
<keyword evidence="2" id="KW-1185">Reference proteome</keyword>
<gene>
    <name evidence="1" type="ORF">HEB94_002507</name>
</gene>
<reference evidence="1" key="1">
    <citation type="submission" date="2020-10" db="EMBL/GenBank/DDBJ databases">
        <title>Sequencing the genomes of 1000 actinobacteria strains.</title>
        <authorList>
            <person name="Klenk H.-P."/>
        </authorList>
    </citation>
    <scope>NUCLEOTIDE SEQUENCE</scope>
    <source>
        <strain evidence="1">DSM 45354</strain>
    </source>
</reference>
<dbReference type="EMBL" id="JADBEM010000001">
    <property type="protein sequence ID" value="MBE1605659.1"/>
    <property type="molecule type" value="Genomic_DNA"/>
</dbReference>
<sequence length="126" mass="13663">MGGAPTWLIVGARVRHQAFGTGSVARVGYYKGIPSVWIDFDAGARRALDLQIALPFLTSDDGRSAATSPDPRQKCDVCGARPVVLDVAHAGGHMRLCEAHRSEAGEHLGQSRHRGFWARLTRKRSS</sequence>
<proteinExistence type="predicted"/>
<accession>A0A927R8Q6</accession>
<organism evidence="1 2">
    <name type="scientific">Actinopolymorpha pittospori</name>
    <dbReference type="NCBI Taxonomy" id="648752"/>
    <lineage>
        <taxon>Bacteria</taxon>
        <taxon>Bacillati</taxon>
        <taxon>Actinomycetota</taxon>
        <taxon>Actinomycetes</taxon>
        <taxon>Propionibacteriales</taxon>
        <taxon>Actinopolymorphaceae</taxon>
        <taxon>Actinopolymorpha</taxon>
    </lineage>
</organism>
<dbReference type="AlphaFoldDB" id="A0A927R8Q6"/>
<dbReference type="Proteomes" id="UP000638648">
    <property type="component" value="Unassembled WGS sequence"/>
</dbReference>
<name>A0A927R8Q6_9ACTN</name>
<evidence type="ECO:0000313" key="1">
    <source>
        <dbReference type="EMBL" id="MBE1605659.1"/>
    </source>
</evidence>